<name>A0ABW3REC1_9FLAO</name>
<evidence type="ECO:0000313" key="1">
    <source>
        <dbReference type="EMBL" id="MFD1163334.1"/>
    </source>
</evidence>
<protein>
    <recommendedName>
        <fullName evidence="3">Lipoprotein</fullName>
    </recommendedName>
</protein>
<reference evidence="2" key="1">
    <citation type="journal article" date="2019" name="Int. J. Syst. Evol. Microbiol.">
        <title>The Global Catalogue of Microorganisms (GCM) 10K type strain sequencing project: providing services to taxonomists for standard genome sequencing and annotation.</title>
        <authorList>
            <consortium name="The Broad Institute Genomics Platform"/>
            <consortium name="The Broad Institute Genome Sequencing Center for Infectious Disease"/>
            <person name="Wu L."/>
            <person name="Ma J."/>
        </authorList>
    </citation>
    <scope>NUCLEOTIDE SEQUENCE [LARGE SCALE GENOMIC DNA]</scope>
    <source>
        <strain evidence="2">CCUG 63246</strain>
    </source>
</reference>
<dbReference type="RefSeq" id="WP_311941716.1">
    <property type="nucleotide sequence ID" value="NZ_JAVSCK010000004.1"/>
</dbReference>
<organism evidence="1 2">
    <name type="scientific">Hwangdonia seohaensis</name>
    <dbReference type="NCBI Taxonomy" id="1240727"/>
    <lineage>
        <taxon>Bacteria</taxon>
        <taxon>Pseudomonadati</taxon>
        <taxon>Bacteroidota</taxon>
        <taxon>Flavobacteriia</taxon>
        <taxon>Flavobacteriales</taxon>
        <taxon>Flavobacteriaceae</taxon>
        <taxon>Hwangdonia</taxon>
    </lineage>
</organism>
<dbReference type="EMBL" id="JBHTLJ010000004">
    <property type="protein sequence ID" value="MFD1163334.1"/>
    <property type="molecule type" value="Genomic_DNA"/>
</dbReference>
<sequence length="143" mass="16518">MKFKNYINVLVLIFVLIGCKQKGKNHAVANKDCIEKIIKTDDSLGTIRNHECEKISLSQTISNYANSLNNLDFTGCPEQFKTAFKNHEQAWRNIMALTNNYPELRGEMHDLFDTIETGKDSAAFKHLLKNIWDTWVIIEKEIK</sequence>
<dbReference type="PROSITE" id="PS51257">
    <property type="entry name" value="PROKAR_LIPOPROTEIN"/>
    <property type="match status" value="1"/>
</dbReference>
<dbReference type="Proteomes" id="UP001597163">
    <property type="component" value="Unassembled WGS sequence"/>
</dbReference>
<gene>
    <name evidence="1" type="ORF">ACFQ2E_12940</name>
</gene>
<accession>A0ABW3REC1</accession>
<proteinExistence type="predicted"/>
<evidence type="ECO:0000313" key="2">
    <source>
        <dbReference type="Proteomes" id="UP001597163"/>
    </source>
</evidence>
<comment type="caution">
    <text evidence="1">The sequence shown here is derived from an EMBL/GenBank/DDBJ whole genome shotgun (WGS) entry which is preliminary data.</text>
</comment>
<evidence type="ECO:0008006" key="3">
    <source>
        <dbReference type="Google" id="ProtNLM"/>
    </source>
</evidence>
<keyword evidence="2" id="KW-1185">Reference proteome</keyword>